<dbReference type="RefSeq" id="XP_024584477.1">
    <property type="nucleotide sequence ID" value="XM_024719150.1"/>
</dbReference>
<reference evidence="3" key="1">
    <citation type="submission" date="2014-09" db="EMBL/GenBank/DDBJ databases">
        <authorList>
            <person name="Sharma Rahul"/>
            <person name="Thines Marco"/>
        </authorList>
    </citation>
    <scope>NUCLEOTIDE SEQUENCE [LARGE SCALE GENOMIC DNA]</scope>
</reference>
<keyword evidence="3" id="KW-1185">Reference proteome</keyword>
<keyword evidence="2" id="KW-0560">Oxidoreductase</keyword>
<keyword evidence="1" id="KW-0040">ANK repeat</keyword>
<keyword evidence="2" id="KW-0223">Dioxygenase</keyword>
<feature type="repeat" description="ANK" evidence="1">
    <location>
        <begin position="112"/>
        <end position="133"/>
    </location>
</feature>
<dbReference type="OrthoDB" id="69177at2759"/>
<dbReference type="OMA" id="MCMDPKT"/>
<dbReference type="Pfam" id="PF00023">
    <property type="entry name" value="Ank"/>
    <property type="match status" value="1"/>
</dbReference>
<evidence type="ECO:0000313" key="2">
    <source>
        <dbReference type="EMBL" id="CEG48108.1"/>
    </source>
</evidence>
<evidence type="ECO:0000313" key="3">
    <source>
        <dbReference type="Proteomes" id="UP000054928"/>
    </source>
</evidence>
<dbReference type="PROSITE" id="PS50297">
    <property type="entry name" value="ANK_REP_REGION"/>
    <property type="match status" value="1"/>
</dbReference>
<protein>
    <submittedName>
        <fullName evidence="2">Procollagen-2-oxoglutarate 5-dioxygenase</fullName>
    </submittedName>
</protein>
<proteinExistence type="predicted"/>
<dbReference type="AlphaFoldDB" id="A0A0P1B267"/>
<evidence type="ECO:0000256" key="1">
    <source>
        <dbReference type="PROSITE-ProRule" id="PRU00023"/>
    </source>
</evidence>
<dbReference type="Gene3D" id="1.25.40.20">
    <property type="entry name" value="Ankyrin repeat-containing domain"/>
    <property type="match status" value="1"/>
</dbReference>
<dbReference type="GeneID" id="36400637"/>
<dbReference type="InterPro" id="IPR036770">
    <property type="entry name" value="Ankyrin_rpt-contain_sf"/>
</dbReference>
<organism evidence="2 3">
    <name type="scientific">Plasmopara halstedii</name>
    <name type="common">Downy mildew of sunflower</name>
    <dbReference type="NCBI Taxonomy" id="4781"/>
    <lineage>
        <taxon>Eukaryota</taxon>
        <taxon>Sar</taxon>
        <taxon>Stramenopiles</taxon>
        <taxon>Oomycota</taxon>
        <taxon>Peronosporomycetes</taxon>
        <taxon>Peronosporales</taxon>
        <taxon>Peronosporaceae</taxon>
        <taxon>Plasmopara</taxon>
    </lineage>
</organism>
<dbReference type="GO" id="GO:0051213">
    <property type="term" value="F:dioxygenase activity"/>
    <property type="evidence" value="ECO:0007669"/>
    <property type="project" value="UniProtKB-KW"/>
</dbReference>
<name>A0A0P1B267_PLAHL</name>
<dbReference type="EMBL" id="CCYD01002887">
    <property type="protein sequence ID" value="CEG48108.1"/>
    <property type="molecule type" value="Genomic_DNA"/>
</dbReference>
<dbReference type="PROSITE" id="PS50088">
    <property type="entry name" value="ANK_REPEAT"/>
    <property type="match status" value="1"/>
</dbReference>
<sequence length="350" mass="39758">MELTVLGKPALHFATSIYDEDLAILIWSGFIQFRIRHPEFDLTRQVFDNSADSLGFSALHYAVEARMNRFIRAVCSGLKQHTTELVASRIVTRDVTLPINTAQTIGKNIASGGCSLLHLAAKKGDLEMVKVLVAPPMCMDPKTLRDWDDNSPARMAAIYGHDAVAAYLENITGEAPLSILDVDNERMSREKKATKRFLTQLEPNKSMLEPFVCQKIWTIEETMLICKEVNRVAAKQGWCKERHTSYQTTDMPCHQVPTLSSWICSTLTDRMFPQITQRYKLSRTERLSFRDLFFVKYEARSGERSNLELHRDGSILSFNILLNSTDAFTGGGTYFDSTKRTAYVKFSWAF</sequence>
<dbReference type="SUPFAM" id="SSF48403">
    <property type="entry name" value="Ankyrin repeat"/>
    <property type="match status" value="1"/>
</dbReference>
<dbReference type="STRING" id="4781.A0A0P1B267"/>
<accession>A0A0P1B267</accession>
<dbReference type="Proteomes" id="UP000054928">
    <property type="component" value="Unassembled WGS sequence"/>
</dbReference>
<dbReference type="InterPro" id="IPR002110">
    <property type="entry name" value="Ankyrin_rpt"/>
</dbReference>